<dbReference type="PROSITE" id="PS01186">
    <property type="entry name" value="EGF_2"/>
    <property type="match status" value="1"/>
</dbReference>
<reference evidence="4 5" key="1">
    <citation type="journal article" date="2018" name="Sci. Rep.">
        <title>Genomic signatures of local adaptation to the degree of environmental predictability in rotifers.</title>
        <authorList>
            <person name="Franch-Gras L."/>
            <person name="Hahn C."/>
            <person name="Garcia-Roger E.M."/>
            <person name="Carmona M.J."/>
            <person name="Serra M."/>
            <person name="Gomez A."/>
        </authorList>
    </citation>
    <scope>NUCLEOTIDE SEQUENCE [LARGE SCALE GENOMIC DNA]</scope>
    <source>
        <strain evidence="4">HYR1</strain>
    </source>
</reference>
<dbReference type="Proteomes" id="UP000276133">
    <property type="component" value="Unassembled WGS sequence"/>
</dbReference>
<dbReference type="PANTHER" id="PTHR11339">
    <property type="entry name" value="EXTRACELLULAR MATRIX GLYCOPROTEIN RELATED"/>
    <property type="match status" value="1"/>
</dbReference>
<dbReference type="InterPro" id="IPR000742">
    <property type="entry name" value="EGF"/>
</dbReference>
<evidence type="ECO:0000256" key="1">
    <source>
        <dbReference type="ARBA" id="ARBA00023157"/>
    </source>
</evidence>
<dbReference type="EMBL" id="REGN01011528">
    <property type="protein sequence ID" value="RMZ97258.1"/>
    <property type="molecule type" value="Genomic_DNA"/>
</dbReference>
<dbReference type="AlphaFoldDB" id="A0A3M7PE11"/>
<dbReference type="CDD" id="cd19941">
    <property type="entry name" value="TIL"/>
    <property type="match status" value="1"/>
</dbReference>
<proteinExistence type="predicted"/>
<dbReference type="Pfam" id="PF08742">
    <property type="entry name" value="C8"/>
    <property type="match status" value="1"/>
</dbReference>
<organism evidence="4 5">
    <name type="scientific">Brachionus plicatilis</name>
    <name type="common">Marine rotifer</name>
    <name type="synonym">Brachionus muelleri</name>
    <dbReference type="NCBI Taxonomy" id="10195"/>
    <lineage>
        <taxon>Eukaryota</taxon>
        <taxon>Metazoa</taxon>
        <taxon>Spiralia</taxon>
        <taxon>Gnathifera</taxon>
        <taxon>Rotifera</taxon>
        <taxon>Eurotatoria</taxon>
        <taxon>Monogononta</taxon>
        <taxon>Pseudotrocha</taxon>
        <taxon>Ploima</taxon>
        <taxon>Brachionidae</taxon>
        <taxon>Brachionus</taxon>
    </lineage>
</organism>
<dbReference type="PANTHER" id="PTHR11339:SF402">
    <property type="entry name" value="VWFD DOMAIN-CONTAINING PROTEIN"/>
    <property type="match status" value="1"/>
</dbReference>
<dbReference type="SUPFAM" id="SSF57567">
    <property type="entry name" value="Serine protease inhibitors"/>
    <property type="match status" value="1"/>
</dbReference>
<feature type="non-terminal residue" evidence="4">
    <location>
        <position position="1"/>
    </location>
</feature>
<keyword evidence="1" id="KW-1015">Disulfide bond</keyword>
<dbReference type="STRING" id="10195.A0A3M7PE11"/>
<accession>A0A3M7PE11</accession>
<feature type="domain" description="VWFD" evidence="3">
    <location>
        <begin position="391"/>
        <end position="414"/>
    </location>
</feature>
<dbReference type="Gene3D" id="2.10.25.10">
    <property type="entry name" value="Laminin"/>
    <property type="match status" value="2"/>
</dbReference>
<sequence length="414" mass="46350">KHVCGLCGNGDGLVSNDFVDKANSLVNSDGKFFNRSIFLWANKWRVPDDSIDSDKASCNTNSDPGPEPEPVKCKNETVYRNYEWCGVIRNYQGPWAECLLKIDPVLLEGIYEGCLFDLCASEENKTLQNEYRCKAYEQITSVCSGLLGSLINWRIKVNCPADCGPNEIYDLRKECPRTCIDQLGDNDCGELNYAEGCFCKDSYVRNSFGQCIDLQECGCILPGGSVDLSYGEIFQPNCSVRFVCDGLSGQLNVEYLRSCSTNAVCLADQNNEPNCVCIQGFVGDGFICERETTQVIPTTSENFEFSLLDLEFTDQLTIITASETQNTKSNENTYSTTKIPCFEDMVIYRNENQFNFSDTFVNGTSRCGLSNDPFYFEELLDLEFSECEAGSVCYGFGDPHYRTFDGDKFSVNKT</sequence>
<protein>
    <submittedName>
        <fullName evidence="4">C-binding-like isoform X2</fullName>
    </submittedName>
</protein>
<dbReference type="InterPro" id="IPR050780">
    <property type="entry name" value="Mucin_vWF_Thrombospondin_sf"/>
</dbReference>
<feature type="non-terminal residue" evidence="4">
    <location>
        <position position="414"/>
    </location>
</feature>
<dbReference type="OrthoDB" id="5945029at2759"/>
<keyword evidence="5" id="KW-1185">Reference proteome</keyword>
<dbReference type="InterPro" id="IPR001846">
    <property type="entry name" value="VWF_type-D"/>
</dbReference>
<dbReference type="InterPro" id="IPR014853">
    <property type="entry name" value="VWF/SSPO/ZAN-like_Cys-rich_dom"/>
</dbReference>
<name>A0A3M7PE11_BRAPC</name>
<evidence type="ECO:0000313" key="4">
    <source>
        <dbReference type="EMBL" id="RMZ97258.1"/>
    </source>
</evidence>
<dbReference type="PROSITE" id="PS51233">
    <property type="entry name" value="VWFD"/>
    <property type="match status" value="2"/>
</dbReference>
<keyword evidence="2" id="KW-0325">Glycoprotein</keyword>
<evidence type="ECO:0000256" key="2">
    <source>
        <dbReference type="ARBA" id="ARBA00023180"/>
    </source>
</evidence>
<feature type="domain" description="VWFD" evidence="3">
    <location>
        <begin position="1"/>
        <end position="59"/>
    </location>
</feature>
<gene>
    <name evidence="4" type="ORF">BpHYR1_022569</name>
</gene>
<comment type="caution">
    <text evidence="4">The sequence shown here is derived from an EMBL/GenBank/DDBJ whole genome shotgun (WGS) entry which is preliminary data.</text>
</comment>
<evidence type="ECO:0000259" key="3">
    <source>
        <dbReference type="PROSITE" id="PS51233"/>
    </source>
</evidence>
<dbReference type="InterPro" id="IPR036084">
    <property type="entry name" value="Ser_inhib-like_sf"/>
</dbReference>
<evidence type="ECO:0000313" key="5">
    <source>
        <dbReference type="Proteomes" id="UP000276133"/>
    </source>
</evidence>